<gene>
    <name evidence="1" type="ORF">MED15_00184</name>
</gene>
<organism evidence="1 2">
    <name type="scientific">Micromonospora noduli</name>
    <dbReference type="NCBI Taxonomy" id="709876"/>
    <lineage>
        <taxon>Bacteria</taxon>
        <taxon>Bacillati</taxon>
        <taxon>Actinomycetota</taxon>
        <taxon>Actinomycetes</taxon>
        <taxon>Micromonosporales</taxon>
        <taxon>Micromonosporaceae</taxon>
        <taxon>Micromonospora</taxon>
    </lineage>
</organism>
<protein>
    <recommendedName>
        <fullName evidence="3">N-acetyltransferase domain-containing protein</fullName>
    </recommendedName>
</protein>
<accession>A0ABX9D792</accession>
<comment type="caution">
    <text evidence="1">The sequence shown here is derived from an EMBL/GenBank/DDBJ whole genome shotgun (WGS) entry which is preliminary data.</text>
</comment>
<dbReference type="EMBL" id="PYAC01000001">
    <property type="protein sequence ID" value="RAO24426.1"/>
    <property type="molecule type" value="Genomic_DNA"/>
</dbReference>
<dbReference type="InterPro" id="IPR016181">
    <property type="entry name" value="Acyl_CoA_acyltransferase"/>
</dbReference>
<keyword evidence="2" id="KW-1185">Reference proteome</keyword>
<dbReference type="Proteomes" id="UP000249045">
    <property type="component" value="Unassembled WGS sequence"/>
</dbReference>
<evidence type="ECO:0000313" key="1">
    <source>
        <dbReference type="EMBL" id="RAO24426.1"/>
    </source>
</evidence>
<proteinExistence type="predicted"/>
<sequence length="72" mass="7927">MSGAWAPLCRDALTWARRQGYAGIKFNAVAESNSSAVRLYRREGFEVVGTVPGAFGHPILGRVGLHVMYQEF</sequence>
<dbReference type="SUPFAM" id="SSF55729">
    <property type="entry name" value="Acyl-CoA N-acyltransferases (Nat)"/>
    <property type="match status" value="1"/>
</dbReference>
<reference evidence="1 2" key="1">
    <citation type="submission" date="2018-03" db="EMBL/GenBank/DDBJ databases">
        <title>Defining the species Micromonospora saelicesensis and Micromonospora noduli under the framework of genomics.</title>
        <authorList>
            <person name="Riesco R."/>
            <person name="Trujillo M.E."/>
        </authorList>
    </citation>
    <scope>NUCLEOTIDE SEQUENCE [LARGE SCALE GENOMIC DNA]</scope>
    <source>
        <strain evidence="1 2">MED15</strain>
    </source>
</reference>
<evidence type="ECO:0000313" key="2">
    <source>
        <dbReference type="Proteomes" id="UP000249045"/>
    </source>
</evidence>
<evidence type="ECO:0008006" key="3">
    <source>
        <dbReference type="Google" id="ProtNLM"/>
    </source>
</evidence>
<dbReference type="Gene3D" id="3.40.630.30">
    <property type="match status" value="1"/>
</dbReference>
<name>A0ABX9D792_9ACTN</name>